<dbReference type="RefSeq" id="XP_056067165.1">
    <property type="nucleotide sequence ID" value="XM_056220038.1"/>
</dbReference>
<protein>
    <submittedName>
        <fullName evidence="3">Uncharacterized protein</fullName>
    </submittedName>
</protein>
<comment type="caution">
    <text evidence="3">The sequence shown here is derived from an EMBL/GenBank/DDBJ whole genome shotgun (WGS) entry which is preliminary data.</text>
</comment>
<evidence type="ECO:0000313" key="3">
    <source>
        <dbReference type="EMBL" id="KAJ4347365.1"/>
    </source>
</evidence>
<proteinExistence type="predicted"/>
<feature type="region of interest" description="Disordered" evidence="1">
    <location>
        <begin position="160"/>
        <end position="182"/>
    </location>
</feature>
<dbReference type="Gene3D" id="3.40.50.1110">
    <property type="entry name" value="SGNH hydrolase"/>
    <property type="match status" value="1"/>
</dbReference>
<organism evidence="3 4">
    <name type="scientific">Didymosphaeria variabile</name>
    <dbReference type="NCBI Taxonomy" id="1932322"/>
    <lineage>
        <taxon>Eukaryota</taxon>
        <taxon>Fungi</taxon>
        <taxon>Dikarya</taxon>
        <taxon>Ascomycota</taxon>
        <taxon>Pezizomycotina</taxon>
        <taxon>Dothideomycetes</taxon>
        <taxon>Pleosporomycetidae</taxon>
        <taxon>Pleosporales</taxon>
        <taxon>Massarineae</taxon>
        <taxon>Didymosphaeriaceae</taxon>
        <taxon>Didymosphaeria</taxon>
    </lineage>
</organism>
<dbReference type="InterPro" id="IPR036514">
    <property type="entry name" value="SGNH_hydro_sf"/>
</dbReference>
<name>A0A9W8XD94_9PLEO</name>
<dbReference type="Proteomes" id="UP001140513">
    <property type="component" value="Unassembled WGS sequence"/>
</dbReference>
<dbReference type="AlphaFoldDB" id="A0A9W8XD94"/>
<sequence length="182" mass="20003">MLTMAPYIRAIAALSLVSSFVIHTVTAEGNSSSIVSAVTGVGNSSSILSSFATVGNYSDDVISVDTAWDNYFPPYEGTSDPVLNDFYDNSTIGLDLTNTTAFWSQPEMSLMAAKDFYLRIMPLGASITEGVRSSDGNGYRKYIRDQLRWKGWRVNMVGSKQNGNMADKDNEGMTDYRKTSRK</sequence>
<keyword evidence="4" id="KW-1185">Reference proteome</keyword>
<evidence type="ECO:0000256" key="2">
    <source>
        <dbReference type="SAM" id="SignalP"/>
    </source>
</evidence>
<feature type="chain" id="PRO_5040859278" evidence="2">
    <location>
        <begin position="28"/>
        <end position="182"/>
    </location>
</feature>
<dbReference type="EMBL" id="JAPEUX010000008">
    <property type="protein sequence ID" value="KAJ4347365.1"/>
    <property type="molecule type" value="Genomic_DNA"/>
</dbReference>
<feature type="signal peptide" evidence="2">
    <location>
        <begin position="1"/>
        <end position="27"/>
    </location>
</feature>
<feature type="compositionally biased region" description="Basic and acidic residues" evidence="1">
    <location>
        <begin position="166"/>
        <end position="182"/>
    </location>
</feature>
<reference evidence="3" key="1">
    <citation type="submission" date="2022-10" db="EMBL/GenBank/DDBJ databases">
        <title>Tapping the CABI collections for fungal endophytes: first genome assemblies for Collariella, Neodidymelliopsis, Ascochyta clinopodiicola, Didymella pomorum, Didymosphaeria variabile, Neocosmospora piperis and Neocucurbitaria cava.</title>
        <authorList>
            <person name="Hill R."/>
        </authorList>
    </citation>
    <scope>NUCLEOTIDE SEQUENCE</scope>
    <source>
        <strain evidence="3">IMI 356815</strain>
    </source>
</reference>
<evidence type="ECO:0000313" key="4">
    <source>
        <dbReference type="Proteomes" id="UP001140513"/>
    </source>
</evidence>
<dbReference type="OrthoDB" id="3915838at2759"/>
<gene>
    <name evidence="3" type="ORF">N0V89_011306</name>
</gene>
<dbReference type="GeneID" id="80914836"/>
<keyword evidence="2" id="KW-0732">Signal</keyword>
<accession>A0A9W8XD94</accession>
<evidence type="ECO:0000256" key="1">
    <source>
        <dbReference type="SAM" id="MobiDB-lite"/>
    </source>
</evidence>